<dbReference type="AlphaFoldDB" id="A0AA96K0P7"/>
<dbReference type="SUPFAM" id="SSF55874">
    <property type="entry name" value="ATPase domain of HSP90 chaperone/DNA topoisomerase II/histidine kinase"/>
    <property type="match status" value="1"/>
</dbReference>
<keyword evidence="10" id="KW-1133">Transmembrane helix</keyword>
<comment type="catalytic activity">
    <reaction evidence="1">
        <text>ATP + protein L-histidine = ADP + protein N-phospho-L-histidine.</text>
        <dbReference type="EC" id="2.7.13.3"/>
    </reaction>
</comment>
<dbReference type="Gene3D" id="3.30.565.10">
    <property type="entry name" value="Histidine kinase-like ATPase, C-terminal domain"/>
    <property type="match status" value="1"/>
</dbReference>
<dbReference type="SMART" id="SM00387">
    <property type="entry name" value="HATPase_c"/>
    <property type="match status" value="1"/>
</dbReference>
<feature type="transmembrane region" description="Helical" evidence="10">
    <location>
        <begin position="113"/>
        <end position="132"/>
    </location>
</feature>
<keyword evidence="8" id="KW-0902">Two-component regulatory system</keyword>
<dbReference type="RefSeq" id="WP_312745542.1">
    <property type="nucleotide sequence ID" value="NZ_CP116968.1"/>
</dbReference>
<dbReference type="GO" id="GO:0016020">
    <property type="term" value="C:membrane"/>
    <property type="evidence" value="ECO:0007669"/>
    <property type="project" value="InterPro"/>
</dbReference>
<evidence type="ECO:0000256" key="6">
    <source>
        <dbReference type="ARBA" id="ARBA00022777"/>
    </source>
</evidence>
<keyword evidence="10" id="KW-0812">Transmembrane</keyword>
<dbReference type="PROSITE" id="PS50113">
    <property type="entry name" value="PAC"/>
    <property type="match status" value="1"/>
</dbReference>
<keyword evidence="5" id="KW-0547">Nucleotide-binding</keyword>
<feature type="transmembrane region" description="Helical" evidence="10">
    <location>
        <begin position="47"/>
        <end position="66"/>
    </location>
</feature>
<dbReference type="Pfam" id="PF07730">
    <property type="entry name" value="HisKA_3"/>
    <property type="match status" value="1"/>
</dbReference>
<dbReference type="Pfam" id="PF13426">
    <property type="entry name" value="PAS_9"/>
    <property type="match status" value="1"/>
</dbReference>
<feature type="transmembrane region" description="Helical" evidence="10">
    <location>
        <begin position="20"/>
        <end position="41"/>
    </location>
</feature>
<dbReference type="InterPro" id="IPR003594">
    <property type="entry name" value="HATPase_dom"/>
</dbReference>
<dbReference type="InterPro" id="IPR011712">
    <property type="entry name" value="Sig_transdc_His_kin_sub3_dim/P"/>
</dbReference>
<dbReference type="PROSITE" id="PS50112">
    <property type="entry name" value="PAS"/>
    <property type="match status" value="1"/>
</dbReference>
<dbReference type="CDD" id="cd16917">
    <property type="entry name" value="HATPase_UhpB-NarQ-NarX-like"/>
    <property type="match status" value="1"/>
</dbReference>
<dbReference type="PANTHER" id="PTHR24421:SF10">
    <property type="entry name" value="NITRATE_NITRITE SENSOR PROTEIN NARQ"/>
    <property type="match status" value="1"/>
</dbReference>
<organism evidence="14 15">
    <name type="scientific">Candidatus Nitrospira neomarina</name>
    <dbReference type="NCBI Taxonomy" id="3020899"/>
    <lineage>
        <taxon>Bacteria</taxon>
        <taxon>Pseudomonadati</taxon>
        <taxon>Nitrospirota</taxon>
        <taxon>Nitrospiria</taxon>
        <taxon>Nitrospirales</taxon>
        <taxon>Nitrospiraceae</taxon>
        <taxon>Nitrospira</taxon>
    </lineage>
</organism>
<keyword evidence="7" id="KW-0067">ATP-binding</keyword>
<keyword evidence="10" id="KW-0472">Membrane</keyword>
<dbReference type="SMART" id="SM00091">
    <property type="entry name" value="PAS"/>
    <property type="match status" value="1"/>
</dbReference>
<dbReference type="InterPro" id="IPR036785">
    <property type="entry name" value="YkyA-like_sf"/>
</dbReference>
<dbReference type="SUPFAM" id="SSF55785">
    <property type="entry name" value="PYP-like sensor domain (PAS domain)"/>
    <property type="match status" value="1"/>
</dbReference>
<dbReference type="SUPFAM" id="SSF140423">
    <property type="entry name" value="MW0975(SA0943)-like"/>
    <property type="match status" value="1"/>
</dbReference>
<gene>
    <name evidence="14" type="ORF">PQG83_00625</name>
</gene>
<evidence type="ECO:0000256" key="5">
    <source>
        <dbReference type="ARBA" id="ARBA00022741"/>
    </source>
</evidence>
<accession>A0AA96K0P7</accession>
<evidence type="ECO:0000313" key="14">
    <source>
        <dbReference type="EMBL" id="WNM62281.1"/>
    </source>
</evidence>
<dbReference type="EMBL" id="CP116968">
    <property type="protein sequence ID" value="WNM62281.1"/>
    <property type="molecule type" value="Genomic_DNA"/>
</dbReference>
<evidence type="ECO:0000259" key="12">
    <source>
        <dbReference type="PROSITE" id="PS50112"/>
    </source>
</evidence>
<feature type="domain" description="Histidine kinase" evidence="11">
    <location>
        <begin position="381"/>
        <end position="573"/>
    </location>
</feature>
<dbReference type="Gene3D" id="1.20.5.1930">
    <property type="match status" value="1"/>
</dbReference>
<dbReference type="GO" id="GO:0000155">
    <property type="term" value="F:phosphorelay sensor kinase activity"/>
    <property type="evidence" value="ECO:0007669"/>
    <property type="project" value="InterPro"/>
</dbReference>
<dbReference type="InterPro" id="IPR005467">
    <property type="entry name" value="His_kinase_dom"/>
</dbReference>
<dbReference type="GO" id="GO:0046983">
    <property type="term" value="F:protein dimerization activity"/>
    <property type="evidence" value="ECO:0007669"/>
    <property type="project" value="InterPro"/>
</dbReference>
<dbReference type="InterPro" id="IPR050482">
    <property type="entry name" value="Sensor_HK_TwoCompSys"/>
</dbReference>
<evidence type="ECO:0000256" key="1">
    <source>
        <dbReference type="ARBA" id="ARBA00000085"/>
    </source>
</evidence>
<feature type="transmembrane region" description="Helical" evidence="10">
    <location>
        <begin position="87"/>
        <end position="107"/>
    </location>
</feature>
<evidence type="ECO:0000256" key="9">
    <source>
        <dbReference type="SAM" id="Coils"/>
    </source>
</evidence>
<dbReference type="NCBIfam" id="TIGR00229">
    <property type="entry name" value="sensory_box"/>
    <property type="match status" value="1"/>
</dbReference>
<name>A0AA96K0P7_9BACT</name>
<evidence type="ECO:0000259" key="11">
    <source>
        <dbReference type="PROSITE" id="PS50109"/>
    </source>
</evidence>
<reference evidence="14 15" key="1">
    <citation type="submission" date="2023-01" db="EMBL/GenBank/DDBJ databases">
        <title>Cultivation and genomic characterization of new, ubiquitous marine nitrite-oxidizing bacteria from the Nitrospirales.</title>
        <authorList>
            <person name="Mueller A.J."/>
            <person name="Daebeler A."/>
            <person name="Herbold C.W."/>
            <person name="Kirkegaard R.H."/>
            <person name="Daims H."/>
        </authorList>
    </citation>
    <scope>NUCLEOTIDE SEQUENCE [LARGE SCALE GENOMIC DNA]</scope>
    <source>
        <strain evidence="14 15">DK</strain>
    </source>
</reference>
<sequence>MLAKHEHDLLYGQQIEQLYALAPVGIIASLVNGSILTVIQWNVISHGLLLTWFAGLFLLNGAWTLLWYQFTNASRHPQDSHRWGRRFLGGTLASGILWGTTGVVLFPESSIPHQIFLAFVVGGMIAGATAVYAPLQGAFYAYVLPAMTPLIVHFSLLEDERHMAMGGMCLLFVTMMCVTVRHNHSVTMASMTLNLELGKSNQALQREIGQREQAEVALRESREQLLSIVQSTDEGIISLNSQGKVMLWNTGAEALFGFSMEEMKGQTLECIIPERFRLAHQQGILRASRAGRKTVEGEMFELMGLRRDGSEFPLELSLGYWHKHGEIFFTGIVRDITARKEAERALKHRERELEQSQEELRALGAQLISAQEDERRRLSRELHDDMNQRLAMLSLEIDSIQRSLPESDPMQKALHHLNDQVSRLSDSVLHLAYQLHPSILDDLGLVVALQSSIKEFSQWENIAVMFQPRDVPQLLPQDIASCVYRLTQECLRNVAKHAEASQVSVEVRGVESGLQLVITDNGKGFIPESGLRGTRGLGLIGMKERIRVVQGTFEVKATQGKGTTVTAWIPLSPTS</sequence>
<keyword evidence="3" id="KW-0597">Phosphoprotein</keyword>
<keyword evidence="4" id="KW-0808">Transferase</keyword>
<dbReference type="CDD" id="cd00130">
    <property type="entry name" value="PAS"/>
    <property type="match status" value="1"/>
</dbReference>
<keyword evidence="6" id="KW-0418">Kinase</keyword>
<evidence type="ECO:0000256" key="8">
    <source>
        <dbReference type="ARBA" id="ARBA00023012"/>
    </source>
</evidence>
<keyword evidence="15" id="KW-1185">Reference proteome</keyword>
<evidence type="ECO:0000313" key="15">
    <source>
        <dbReference type="Proteomes" id="UP001302494"/>
    </source>
</evidence>
<feature type="coiled-coil region" evidence="9">
    <location>
        <begin position="339"/>
        <end position="388"/>
    </location>
</feature>
<dbReference type="PROSITE" id="PS50109">
    <property type="entry name" value="HIS_KIN"/>
    <property type="match status" value="1"/>
</dbReference>
<evidence type="ECO:0000256" key="2">
    <source>
        <dbReference type="ARBA" id="ARBA00012438"/>
    </source>
</evidence>
<feature type="transmembrane region" description="Helical" evidence="10">
    <location>
        <begin position="139"/>
        <end position="157"/>
    </location>
</feature>
<evidence type="ECO:0000256" key="4">
    <source>
        <dbReference type="ARBA" id="ARBA00022679"/>
    </source>
</evidence>
<dbReference type="KEGG" id="nneo:PQG83_00625"/>
<keyword evidence="9" id="KW-0175">Coiled coil</keyword>
<dbReference type="Gene3D" id="3.30.450.20">
    <property type="entry name" value="PAS domain"/>
    <property type="match status" value="1"/>
</dbReference>
<evidence type="ECO:0000259" key="13">
    <source>
        <dbReference type="PROSITE" id="PS50113"/>
    </source>
</evidence>
<protein>
    <recommendedName>
        <fullName evidence="2">histidine kinase</fullName>
        <ecNumber evidence="2">2.7.13.3</ecNumber>
    </recommendedName>
</protein>
<dbReference type="EC" id="2.7.13.3" evidence="2"/>
<dbReference type="PANTHER" id="PTHR24421">
    <property type="entry name" value="NITRATE/NITRITE SENSOR PROTEIN NARX-RELATED"/>
    <property type="match status" value="1"/>
</dbReference>
<dbReference type="Pfam" id="PF02518">
    <property type="entry name" value="HATPase_c"/>
    <property type="match status" value="1"/>
</dbReference>
<feature type="domain" description="PAS" evidence="12">
    <location>
        <begin position="221"/>
        <end position="274"/>
    </location>
</feature>
<dbReference type="InterPro" id="IPR036890">
    <property type="entry name" value="HATPase_C_sf"/>
</dbReference>
<dbReference type="GO" id="GO:0005524">
    <property type="term" value="F:ATP binding"/>
    <property type="evidence" value="ECO:0007669"/>
    <property type="project" value="UniProtKB-KW"/>
</dbReference>
<dbReference type="InterPro" id="IPR035965">
    <property type="entry name" value="PAS-like_dom_sf"/>
</dbReference>
<dbReference type="Proteomes" id="UP001302494">
    <property type="component" value="Chromosome"/>
</dbReference>
<evidence type="ECO:0000256" key="7">
    <source>
        <dbReference type="ARBA" id="ARBA00022840"/>
    </source>
</evidence>
<dbReference type="InterPro" id="IPR000700">
    <property type="entry name" value="PAS-assoc_C"/>
</dbReference>
<dbReference type="InterPro" id="IPR000014">
    <property type="entry name" value="PAS"/>
</dbReference>
<evidence type="ECO:0000256" key="10">
    <source>
        <dbReference type="SAM" id="Phobius"/>
    </source>
</evidence>
<proteinExistence type="predicted"/>
<evidence type="ECO:0000256" key="3">
    <source>
        <dbReference type="ARBA" id="ARBA00022553"/>
    </source>
</evidence>
<feature type="domain" description="PAC" evidence="13">
    <location>
        <begin position="298"/>
        <end position="348"/>
    </location>
</feature>